<dbReference type="EMBL" id="CP010086">
    <property type="protein sequence ID" value="AJH00109.1"/>
    <property type="molecule type" value="Genomic_DNA"/>
</dbReference>
<reference evidence="2" key="1">
    <citation type="submission" date="2014-12" db="EMBL/GenBank/DDBJ databases">
        <title>Genome sequence of Clostridium beijerinckii strain 59B.</title>
        <authorList>
            <person name="Little G.T."/>
            <person name="Minton N.P."/>
        </authorList>
    </citation>
    <scope>NUCLEOTIDE SEQUENCE [LARGE SCALE GENOMIC DNA]</scope>
    <source>
        <strain evidence="2">59B</strain>
    </source>
</reference>
<dbReference type="Proteomes" id="UP000031866">
    <property type="component" value="Chromosome"/>
</dbReference>
<dbReference type="AlphaFoldDB" id="A0A0B5QTD2"/>
<dbReference type="KEGG" id="cbei:LF65_03552"/>
<protein>
    <submittedName>
        <fullName evidence="1">Uncharacterized protein</fullName>
    </submittedName>
</protein>
<proteinExistence type="predicted"/>
<dbReference type="RefSeq" id="WP_041897677.1">
    <property type="nucleotide sequence ID" value="NZ_CP010086.2"/>
</dbReference>
<accession>A0A0B5QTD2</accession>
<evidence type="ECO:0000313" key="2">
    <source>
        <dbReference type="Proteomes" id="UP000031866"/>
    </source>
</evidence>
<gene>
    <name evidence="1" type="ORF">LF65_03552</name>
</gene>
<dbReference type="STRING" id="1520.LF65_03552"/>
<name>A0A0B5QTD2_CLOBE</name>
<sequence>MVIIKLSKEIENKHENYFKDKILPKLIDSKLKKHNYKVKKEEAHRIHMDVNILRKVFRTQHNGFIDFIENNYIDFAIGKPKTLKDLHEQIKKSFPIIYEMLKESSSSEKEDSYNNYLYNLFGYEKFKVKDLYYYVKKMAEEATGKDRYCKEVREKIVEILKSNYPKLKHEINNRLMINQRKLSADEFAEEFKKLTDINITMDNFNEIDIFGTEWSDYAFVMESGLRVCPYCNRQYITPVFSDSGKMRADLDHFLPKSRYPYFSMSLYNLIPVCKSCNQSLKGSKESGFNDINPYEDNLDDYFTFKADVFTSEISIEKVKGKTKDISLHTDKFKIEPLYNYHRNQVDELIRKRIAYPDKYIKKLFDDNRDYFKDENEIKQLLIGYIHDKSKLNDEAFLKLRRDIAEQLGFINGKQDDMLIEQLKKIITKI</sequence>
<organism evidence="1 2">
    <name type="scientific">Clostridium beijerinckii</name>
    <name type="common">Clostridium MP</name>
    <dbReference type="NCBI Taxonomy" id="1520"/>
    <lineage>
        <taxon>Bacteria</taxon>
        <taxon>Bacillati</taxon>
        <taxon>Bacillota</taxon>
        <taxon>Clostridia</taxon>
        <taxon>Eubacteriales</taxon>
        <taxon>Clostridiaceae</taxon>
        <taxon>Clostridium</taxon>
    </lineage>
</organism>
<dbReference type="OrthoDB" id="9816185at2"/>
<dbReference type="Gene3D" id="1.10.30.50">
    <property type="match status" value="1"/>
</dbReference>
<evidence type="ECO:0000313" key="1">
    <source>
        <dbReference type="EMBL" id="AJH00109.1"/>
    </source>
</evidence>